<dbReference type="Gene3D" id="1.10.260.40">
    <property type="entry name" value="lambda repressor-like DNA-binding domains"/>
    <property type="match status" value="1"/>
</dbReference>
<comment type="caution">
    <text evidence="5">The sequence shown here is derived from an EMBL/GenBank/DDBJ whole genome shotgun (WGS) entry which is preliminary data.</text>
</comment>
<evidence type="ECO:0000313" key="5">
    <source>
        <dbReference type="EMBL" id="CAG9623236.1"/>
    </source>
</evidence>
<evidence type="ECO:0000259" key="4">
    <source>
        <dbReference type="PROSITE" id="PS50932"/>
    </source>
</evidence>
<keyword evidence="2" id="KW-0238">DNA-binding</keyword>
<dbReference type="InterPro" id="IPR000843">
    <property type="entry name" value="HTH_LacI"/>
</dbReference>
<dbReference type="Gene3D" id="3.40.50.2300">
    <property type="match status" value="2"/>
</dbReference>
<dbReference type="InterPro" id="IPR028082">
    <property type="entry name" value="Peripla_BP_I"/>
</dbReference>
<dbReference type="InterPro" id="IPR010982">
    <property type="entry name" value="Lambda_DNA-bd_dom_sf"/>
</dbReference>
<dbReference type="PANTHER" id="PTHR30146">
    <property type="entry name" value="LACI-RELATED TRANSCRIPTIONAL REPRESSOR"/>
    <property type="match status" value="1"/>
</dbReference>
<reference evidence="5 6" key="1">
    <citation type="submission" date="2021-10" db="EMBL/GenBank/DDBJ databases">
        <authorList>
            <person name="Criscuolo A."/>
        </authorList>
    </citation>
    <scope>NUCLEOTIDE SEQUENCE [LARGE SCALE GENOMIC DNA]</scope>
    <source>
        <strain evidence="6">CIP 111883</strain>
    </source>
</reference>
<dbReference type="PANTHER" id="PTHR30146:SF109">
    <property type="entry name" value="HTH-TYPE TRANSCRIPTIONAL REGULATOR GALS"/>
    <property type="match status" value="1"/>
</dbReference>
<evidence type="ECO:0000256" key="1">
    <source>
        <dbReference type="ARBA" id="ARBA00023015"/>
    </source>
</evidence>
<dbReference type="Pfam" id="PF00532">
    <property type="entry name" value="Peripla_BP_1"/>
    <property type="match status" value="1"/>
</dbReference>
<dbReference type="EMBL" id="CAKJTJ010000039">
    <property type="protein sequence ID" value="CAG9623236.1"/>
    <property type="molecule type" value="Genomic_DNA"/>
</dbReference>
<keyword evidence="3" id="KW-0804">Transcription</keyword>
<dbReference type="SMART" id="SM00354">
    <property type="entry name" value="HTH_LACI"/>
    <property type="match status" value="1"/>
</dbReference>
<gene>
    <name evidence="5" type="primary">cytR_3</name>
    <name evidence="5" type="ORF">BACCIP111883_04032</name>
</gene>
<name>A0ABM8YTF7_9BACI</name>
<dbReference type="PROSITE" id="PS50932">
    <property type="entry name" value="HTH_LACI_2"/>
    <property type="match status" value="1"/>
</dbReference>
<dbReference type="Pfam" id="PF00356">
    <property type="entry name" value="LacI"/>
    <property type="match status" value="1"/>
</dbReference>
<dbReference type="CDD" id="cd01392">
    <property type="entry name" value="HTH_LacI"/>
    <property type="match status" value="1"/>
</dbReference>
<evidence type="ECO:0000256" key="3">
    <source>
        <dbReference type="ARBA" id="ARBA00023163"/>
    </source>
</evidence>
<protein>
    <submittedName>
        <fullName evidence="5">HTH-type transcriptional repressor CytR</fullName>
    </submittedName>
</protein>
<dbReference type="RefSeq" id="WP_230504500.1">
    <property type="nucleotide sequence ID" value="NZ_CAKJTJ010000039.1"/>
</dbReference>
<dbReference type="SUPFAM" id="SSF47413">
    <property type="entry name" value="lambda repressor-like DNA-binding domains"/>
    <property type="match status" value="1"/>
</dbReference>
<proteinExistence type="predicted"/>
<accession>A0ABM8YTF7</accession>
<evidence type="ECO:0000313" key="6">
    <source>
        <dbReference type="Proteomes" id="UP000789833"/>
    </source>
</evidence>
<dbReference type="SUPFAM" id="SSF53822">
    <property type="entry name" value="Periplasmic binding protein-like I"/>
    <property type="match status" value="1"/>
</dbReference>
<dbReference type="CDD" id="cd06278">
    <property type="entry name" value="PBP1_LacI-like"/>
    <property type="match status" value="1"/>
</dbReference>
<feature type="domain" description="HTH lacI-type" evidence="4">
    <location>
        <begin position="6"/>
        <end position="60"/>
    </location>
</feature>
<keyword evidence="6" id="KW-1185">Reference proteome</keyword>
<sequence length="334" mass="37150">MKQKKITAIDVARLAGVSQASVSRAFSKNSSISLKKKKLILEAAEQLGYQPNAIARGLITNQSGIIGIVMRNIQNPFYPEVLDKFYAKLAEKGYKVMFINSHNNEISDDEVSHLIEYSVEGAIITDTLLTSSTVQKFTRNGIKVVLFNRYDNDSISNAVVCDNVTAGKRIGDYLLEKGHKNPAFISGPMNTSTTVDRLKGFEEALAVHGINFFLTENGFYSYDGGFTAAKRLLERDHTIDAIFCANDVSAFGAMDYLKTQNIRIPEDISVVGFDNVAMSDWVSYHLTTWHQPVDKMVKDAIHLLLEQINGNENAPIIHKVEGHLAERGSVMDRR</sequence>
<dbReference type="Proteomes" id="UP000789833">
    <property type="component" value="Unassembled WGS sequence"/>
</dbReference>
<organism evidence="5 6">
    <name type="scientific">Sutcliffiella rhizosphaerae</name>
    <dbReference type="NCBI Taxonomy" id="2880967"/>
    <lineage>
        <taxon>Bacteria</taxon>
        <taxon>Bacillati</taxon>
        <taxon>Bacillota</taxon>
        <taxon>Bacilli</taxon>
        <taxon>Bacillales</taxon>
        <taxon>Bacillaceae</taxon>
        <taxon>Sutcliffiella</taxon>
    </lineage>
</organism>
<dbReference type="InterPro" id="IPR001761">
    <property type="entry name" value="Peripla_BP/Lac1_sug-bd_dom"/>
</dbReference>
<evidence type="ECO:0000256" key="2">
    <source>
        <dbReference type="ARBA" id="ARBA00023125"/>
    </source>
</evidence>
<keyword evidence="1" id="KW-0805">Transcription regulation</keyword>